<reference evidence="3 4" key="1">
    <citation type="submission" date="2017-06" db="EMBL/GenBank/DDBJ databases">
        <title>Genome sequencing of cyanobaciteial culture collection at National Institute for Environmental Studies (NIES).</title>
        <authorList>
            <person name="Hirose Y."/>
            <person name="Shimura Y."/>
            <person name="Fujisawa T."/>
            <person name="Nakamura Y."/>
            <person name="Kawachi M."/>
        </authorList>
    </citation>
    <scope>NUCLEOTIDE SEQUENCE [LARGE SCALE GENOMIC DNA]</scope>
    <source>
        <strain evidence="3 4">NIES-267</strain>
    </source>
</reference>
<dbReference type="InterPro" id="IPR006531">
    <property type="entry name" value="Gp5/Vgr_OB"/>
</dbReference>
<protein>
    <submittedName>
        <fullName evidence="3">Rhs element Vgr protein</fullName>
    </submittedName>
</protein>
<evidence type="ECO:0000313" key="4">
    <source>
        <dbReference type="Proteomes" id="UP000218418"/>
    </source>
</evidence>
<name>A0A1Z4LK06_9CYAN</name>
<dbReference type="Proteomes" id="UP000218418">
    <property type="component" value="Chromosome"/>
</dbReference>
<accession>A0A1Z4LK06</accession>
<dbReference type="Pfam" id="PF24032">
    <property type="entry name" value="YQBQ"/>
    <property type="match status" value="1"/>
</dbReference>
<proteinExistence type="predicted"/>
<feature type="domain" description="YqbQ/XkdQ" evidence="2">
    <location>
        <begin position="118"/>
        <end position="363"/>
    </location>
</feature>
<dbReference type="Pfam" id="PF04717">
    <property type="entry name" value="Phage_base_V"/>
    <property type="match status" value="1"/>
</dbReference>
<dbReference type="NCBIfam" id="NF033848">
    <property type="entry name" value="VgrG_rel"/>
    <property type="match status" value="1"/>
</dbReference>
<dbReference type="Gene3D" id="2.40.50.230">
    <property type="entry name" value="Gp5 N-terminal domain"/>
    <property type="match status" value="1"/>
</dbReference>
<evidence type="ECO:0000313" key="3">
    <source>
        <dbReference type="EMBL" id="BAY81535.1"/>
    </source>
</evidence>
<dbReference type="SUPFAM" id="SSF69255">
    <property type="entry name" value="gp5 N-terminal domain-like"/>
    <property type="match status" value="1"/>
</dbReference>
<dbReference type="InterPro" id="IPR056937">
    <property type="entry name" value="YqbQ/XkdQ"/>
</dbReference>
<dbReference type="SUPFAM" id="SSF69279">
    <property type="entry name" value="Phage tail proteins"/>
    <property type="match status" value="1"/>
</dbReference>
<dbReference type="SUPFAM" id="SSF69349">
    <property type="entry name" value="Phage fibre proteins"/>
    <property type="match status" value="1"/>
</dbReference>
<gene>
    <name evidence="3" type="ORF">NIES267_10120</name>
</gene>
<dbReference type="EMBL" id="AP018227">
    <property type="protein sequence ID" value="BAY81535.1"/>
    <property type="molecule type" value="Genomic_DNA"/>
</dbReference>
<evidence type="ECO:0000259" key="1">
    <source>
        <dbReference type="Pfam" id="PF04717"/>
    </source>
</evidence>
<evidence type="ECO:0000259" key="2">
    <source>
        <dbReference type="Pfam" id="PF24032"/>
    </source>
</evidence>
<organism evidence="3 4">
    <name type="scientific">Calothrix parasitica NIES-267</name>
    <dbReference type="NCBI Taxonomy" id="1973488"/>
    <lineage>
        <taxon>Bacteria</taxon>
        <taxon>Bacillati</taxon>
        <taxon>Cyanobacteriota</taxon>
        <taxon>Cyanophyceae</taxon>
        <taxon>Nostocales</taxon>
        <taxon>Calotrichaceae</taxon>
        <taxon>Calothrix</taxon>
    </lineage>
</organism>
<dbReference type="InterPro" id="IPR037026">
    <property type="entry name" value="Vgr_OB-fold_dom_sf"/>
</dbReference>
<sequence>MVQALYRSLPKIFIDGEPAPSNFLDDIIQISVEESLHRPGMFILVVNNDYHPGSDKDNLWRYQQLLQIGKSIKIGFTHSLNRDEDKKNNKKKEKDKDNQDIIIQGEITAIETSFTEKSQAPIIVRGYDISHRLYRGSYNRSFQNMTDSDIVKKIAQEVKIPVGNIKDTSIPHDYIFQSNQNNMEFLKDRATRQGFELFIQDGKIYFRKPESKQGLKLKWLEQIHSFRVRVTSAEQVKEVEVRGWDYSNKRPIVATKKQPELITTTKNGIGSETNDKFNQLPTPKMIVVDKPVFNPKEADLIAQALCDELGGQFVYADAKAEGNIEIRAGRMVELEEMGQHDGTYYITETRHLYQERVYTTEFSVRGLRGGDLLSILSPQTHLKPGQTSLVGIVTDNEDPEGMGRVKVKFPTLTEDHASQWARVVSMGAGNNRGFDCLPEINDEVLVLFEHGDIHRPYVIGGVWNGKDSPPEAVDKSVQDGKVRLRTIKTRVGHQLQFVEEDKGSSNTGFYIHTNGGHQISINDSKKNIEIKTTGGHNLILNDENKTIELSSTGNLKIQAQGNIDISATGVITVQGSLIKLN</sequence>
<feature type="domain" description="Gp5/Type VI secretion system Vgr protein OB-fold" evidence="1">
    <location>
        <begin position="390"/>
        <end position="463"/>
    </location>
</feature>
<dbReference type="OrthoDB" id="9762420at2"/>
<dbReference type="AlphaFoldDB" id="A0A1Z4LK06"/>
<dbReference type="InterPro" id="IPR047702">
    <property type="entry name" value="VgrG-rel"/>
</dbReference>
<keyword evidence="4" id="KW-1185">Reference proteome</keyword>